<organism evidence="1 2">
    <name type="scientific">Hominisplanchenecus murintestinalis</name>
    <dbReference type="NCBI Taxonomy" id="2941517"/>
    <lineage>
        <taxon>Bacteria</taxon>
        <taxon>Bacillati</taxon>
        <taxon>Bacillota</taxon>
        <taxon>Clostridia</taxon>
        <taxon>Lachnospirales</taxon>
        <taxon>Lachnospiraceae</taxon>
        <taxon>Hominisplanchenecus</taxon>
    </lineage>
</organism>
<evidence type="ECO:0000313" key="2">
    <source>
        <dbReference type="Proteomes" id="UP000307720"/>
    </source>
</evidence>
<dbReference type="EMBL" id="SRZB01000024">
    <property type="protein sequence ID" value="TGX97919.1"/>
    <property type="molecule type" value="Genomic_DNA"/>
</dbReference>
<protein>
    <submittedName>
        <fullName evidence="1">Uncharacterized protein</fullName>
    </submittedName>
</protein>
<accession>A0AC61QXW4</accession>
<comment type="caution">
    <text evidence="1">The sequence shown here is derived from an EMBL/GenBank/DDBJ whole genome shotgun (WGS) entry which is preliminary data.</text>
</comment>
<evidence type="ECO:0000313" key="1">
    <source>
        <dbReference type="EMBL" id="TGX97919.1"/>
    </source>
</evidence>
<name>A0AC61QXW4_9FIRM</name>
<sequence length="252" mass="29097">MGDIDFLDTMCPKYEEYANVSFPMKIVVKMDGIDTLNAKLITYSRALKGIIPTNCKWLLIRDTDCVPCNKKESAGNVDKKNVDTSGAEFKVFFQNGYGIESTFAAEPDKLAKLLCSYYSLENSEDVVENIIMETNAEYFNKVKDVLNVEVHQELEKHYKRQKEARSGKIYDNLQFTDMLKEISATNIQYIMAKPIMDRYLESLHAGIVNNFSNISAVKLDHRTIFTYYYQQISCLDDMFESHKALLQEIYRD</sequence>
<proteinExistence type="predicted"/>
<reference evidence="1" key="1">
    <citation type="submission" date="2019-04" db="EMBL/GenBank/DDBJ databases">
        <title>Microbes associate with the intestines of laboratory mice.</title>
        <authorList>
            <person name="Navarre W."/>
            <person name="Wong E."/>
            <person name="Huang K."/>
            <person name="Tropini C."/>
            <person name="Ng K."/>
            <person name="Yu B."/>
        </authorList>
    </citation>
    <scope>NUCLEOTIDE SEQUENCE</scope>
    <source>
        <strain evidence="1">NM72_1-8</strain>
    </source>
</reference>
<gene>
    <name evidence="1" type="ORF">E5357_10780</name>
</gene>
<keyword evidence="2" id="KW-1185">Reference proteome</keyword>
<dbReference type="Proteomes" id="UP000307720">
    <property type="component" value="Unassembled WGS sequence"/>
</dbReference>